<reference evidence="1" key="1">
    <citation type="journal article" date="2014" name="Front. Microbiol.">
        <title>High frequency of phylogenetically diverse reductive dehalogenase-homologous genes in deep subseafloor sedimentary metagenomes.</title>
        <authorList>
            <person name="Kawai M."/>
            <person name="Futagami T."/>
            <person name="Toyoda A."/>
            <person name="Takaki Y."/>
            <person name="Nishi S."/>
            <person name="Hori S."/>
            <person name="Arai W."/>
            <person name="Tsubouchi T."/>
            <person name="Morono Y."/>
            <person name="Uchiyama I."/>
            <person name="Ito T."/>
            <person name="Fujiyama A."/>
            <person name="Inagaki F."/>
            <person name="Takami H."/>
        </authorList>
    </citation>
    <scope>NUCLEOTIDE SEQUENCE</scope>
    <source>
        <strain evidence="1">Expedition CK06-06</strain>
    </source>
</reference>
<accession>X1C4Y2</accession>
<comment type="caution">
    <text evidence="1">The sequence shown here is derived from an EMBL/GenBank/DDBJ whole genome shotgun (WGS) entry which is preliminary data.</text>
</comment>
<name>X1C4Y2_9ZZZZ</name>
<sequence length="111" mass="12137">MKSKTWIMGAAGPLVLGIMTSTAHAGPFTSPATDLGAATAGSSFVDKIASRRCWRNGKRHCTWYGGPRAYGNRSGGDDYYEHDSDKLPFGSQRWWDQMLRENRLNPGGGRG</sequence>
<dbReference type="AlphaFoldDB" id="X1C4Y2"/>
<dbReference type="EMBL" id="BART01022993">
    <property type="protein sequence ID" value="GAH03131.1"/>
    <property type="molecule type" value="Genomic_DNA"/>
</dbReference>
<gene>
    <name evidence="1" type="ORF">S01H4_41960</name>
</gene>
<evidence type="ECO:0000313" key="1">
    <source>
        <dbReference type="EMBL" id="GAH03131.1"/>
    </source>
</evidence>
<protein>
    <submittedName>
        <fullName evidence="1">Uncharacterized protein</fullName>
    </submittedName>
</protein>
<organism evidence="1">
    <name type="scientific">marine sediment metagenome</name>
    <dbReference type="NCBI Taxonomy" id="412755"/>
    <lineage>
        <taxon>unclassified sequences</taxon>
        <taxon>metagenomes</taxon>
        <taxon>ecological metagenomes</taxon>
    </lineage>
</organism>
<proteinExistence type="predicted"/>